<proteinExistence type="predicted"/>
<name>A0A0A8YPN4_ARUDO</name>
<accession>A0A0A8YPN4</accession>
<dbReference type="AlphaFoldDB" id="A0A0A8YPN4"/>
<reference evidence="1" key="2">
    <citation type="journal article" date="2015" name="Data Brief">
        <title>Shoot transcriptome of the giant reed, Arundo donax.</title>
        <authorList>
            <person name="Barrero R.A."/>
            <person name="Guerrero F.D."/>
            <person name="Moolhuijzen P."/>
            <person name="Goolsby J.A."/>
            <person name="Tidwell J."/>
            <person name="Bellgard S.E."/>
            <person name="Bellgard M.I."/>
        </authorList>
    </citation>
    <scope>NUCLEOTIDE SEQUENCE</scope>
    <source>
        <tissue evidence="1">Shoot tissue taken approximately 20 cm above the soil surface</tissue>
    </source>
</reference>
<sequence length="112" mass="11575">MHCLFACLRCSQIIRSCYCGSAVRPHPAAVMRRLDGPVSACCCFPGAGGGSASFLRFVVARSVSWVSSKSSSLNAGLHGGSAPLSRFLAPLPAVSPPAMYAPLMARMLASSA</sequence>
<evidence type="ECO:0000313" key="1">
    <source>
        <dbReference type="EMBL" id="JAD26790.1"/>
    </source>
</evidence>
<reference evidence="1" key="1">
    <citation type="submission" date="2014-09" db="EMBL/GenBank/DDBJ databases">
        <authorList>
            <person name="Magalhaes I.L.F."/>
            <person name="Oliveira U."/>
            <person name="Santos F.R."/>
            <person name="Vidigal T.H.D.A."/>
            <person name="Brescovit A.D."/>
            <person name="Santos A.J."/>
        </authorList>
    </citation>
    <scope>NUCLEOTIDE SEQUENCE</scope>
    <source>
        <tissue evidence="1">Shoot tissue taken approximately 20 cm above the soil surface</tissue>
    </source>
</reference>
<organism evidence="1">
    <name type="scientific">Arundo donax</name>
    <name type="common">Giant reed</name>
    <name type="synonym">Donax arundinaceus</name>
    <dbReference type="NCBI Taxonomy" id="35708"/>
    <lineage>
        <taxon>Eukaryota</taxon>
        <taxon>Viridiplantae</taxon>
        <taxon>Streptophyta</taxon>
        <taxon>Embryophyta</taxon>
        <taxon>Tracheophyta</taxon>
        <taxon>Spermatophyta</taxon>
        <taxon>Magnoliopsida</taxon>
        <taxon>Liliopsida</taxon>
        <taxon>Poales</taxon>
        <taxon>Poaceae</taxon>
        <taxon>PACMAD clade</taxon>
        <taxon>Arundinoideae</taxon>
        <taxon>Arundineae</taxon>
        <taxon>Arundo</taxon>
    </lineage>
</organism>
<protein>
    <submittedName>
        <fullName evidence="1">Uncharacterized protein</fullName>
    </submittedName>
</protein>
<dbReference type="EMBL" id="GBRH01271105">
    <property type="protein sequence ID" value="JAD26790.1"/>
    <property type="molecule type" value="Transcribed_RNA"/>
</dbReference>